<dbReference type="InterPro" id="IPR011006">
    <property type="entry name" value="CheY-like_superfamily"/>
</dbReference>
<dbReference type="Proteomes" id="UP000572540">
    <property type="component" value="Unassembled WGS sequence"/>
</dbReference>
<name>A0A7Y9W4U2_9BURK</name>
<dbReference type="SMART" id="SM00421">
    <property type="entry name" value="HTH_LUXR"/>
    <property type="match status" value="1"/>
</dbReference>
<evidence type="ECO:0000259" key="8">
    <source>
        <dbReference type="PROSITE" id="PS50110"/>
    </source>
</evidence>
<proteinExistence type="predicted"/>
<dbReference type="SUPFAM" id="SSF52172">
    <property type="entry name" value="CheY-like"/>
    <property type="match status" value="1"/>
</dbReference>
<dbReference type="PROSITE" id="PS50110">
    <property type="entry name" value="RESPONSE_REGULATORY"/>
    <property type="match status" value="1"/>
</dbReference>
<dbReference type="FunFam" id="3.40.50.2300:FF:000018">
    <property type="entry name" value="DNA-binding transcriptional regulator NtrC"/>
    <property type="match status" value="1"/>
</dbReference>
<dbReference type="InterPro" id="IPR036388">
    <property type="entry name" value="WH-like_DNA-bd_sf"/>
</dbReference>
<keyword evidence="4" id="KW-0238">DNA-binding</keyword>
<dbReference type="Pfam" id="PF00196">
    <property type="entry name" value="GerE"/>
    <property type="match status" value="1"/>
</dbReference>
<keyword evidence="1 6" id="KW-0597">Phosphoprotein</keyword>
<evidence type="ECO:0000256" key="6">
    <source>
        <dbReference type="PROSITE-ProRule" id="PRU00169"/>
    </source>
</evidence>
<gene>
    <name evidence="9" type="ORF">GGD41_001457</name>
</gene>
<evidence type="ECO:0000313" key="9">
    <source>
        <dbReference type="EMBL" id="NYH14229.1"/>
    </source>
</evidence>
<keyword evidence="3" id="KW-0805">Transcription regulation</keyword>
<evidence type="ECO:0000259" key="7">
    <source>
        <dbReference type="PROSITE" id="PS50043"/>
    </source>
</evidence>
<keyword evidence="5" id="KW-0804">Transcription</keyword>
<evidence type="ECO:0000256" key="4">
    <source>
        <dbReference type="ARBA" id="ARBA00023125"/>
    </source>
</evidence>
<evidence type="ECO:0000256" key="1">
    <source>
        <dbReference type="ARBA" id="ARBA00022553"/>
    </source>
</evidence>
<dbReference type="RefSeq" id="WP_257031637.1">
    <property type="nucleotide sequence ID" value="NZ_JACCAU010000001.1"/>
</dbReference>
<dbReference type="AlphaFoldDB" id="A0A7Y9W4U2"/>
<feature type="modified residue" description="4-aspartylphosphate" evidence="6">
    <location>
        <position position="61"/>
    </location>
</feature>
<evidence type="ECO:0000256" key="3">
    <source>
        <dbReference type="ARBA" id="ARBA00023015"/>
    </source>
</evidence>
<evidence type="ECO:0000256" key="5">
    <source>
        <dbReference type="ARBA" id="ARBA00023163"/>
    </source>
</evidence>
<dbReference type="GO" id="GO:0006355">
    <property type="term" value="P:regulation of DNA-templated transcription"/>
    <property type="evidence" value="ECO:0007669"/>
    <property type="project" value="InterPro"/>
</dbReference>
<dbReference type="EMBL" id="JACCAU010000001">
    <property type="protein sequence ID" value="NYH14229.1"/>
    <property type="molecule type" value="Genomic_DNA"/>
</dbReference>
<dbReference type="GO" id="GO:0000160">
    <property type="term" value="P:phosphorelay signal transduction system"/>
    <property type="evidence" value="ECO:0007669"/>
    <property type="project" value="UniProtKB-KW"/>
</dbReference>
<feature type="domain" description="HTH luxR-type" evidence="7">
    <location>
        <begin position="142"/>
        <end position="207"/>
    </location>
</feature>
<protein>
    <submittedName>
        <fullName evidence="9">FixJ family two-component response regulator</fullName>
    </submittedName>
</protein>
<reference evidence="9 10" key="1">
    <citation type="submission" date="2020-07" db="EMBL/GenBank/DDBJ databases">
        <title>Exploring microbial biodiversity for novel pathways involved in the catabolism of aromatic compounds derived from lignin.</title>
        <authorList>
            <person name="Elkins J."/>
        </authorList>
    </citation>
    <scope>NUCLEOTIDE SEQUENCE [LARGE SCALE GENOMIC DNA]</scope>
    <source>
        <strain evidence="9 10">H2C3B</strain>
    </source>
</reference>
<comment type="caution">
    <text evidence="9">The sequence shown here is derived from an EMBL/GenBank/DDBJ whole genome shotgun (WGS) entry which is preliminary data.</text>
</comment>
<organism evidence="9 10">
    <name type="scientific">Paraburkholderia bryophila</name>
    <dbReference type="NCBI Taxonomy" id="420952"/>
    <lineage>
        <taxon>Bacteria</taxon>
        <taxon>Pseudomonadati</taxon>
        <taxon>Pseudomonadota</taxon>
        <taxon>Betaproteobacteria</taxon>
        <taxon>Burkholderiales</taxon>
        <taxon>Burkholderiaceae</taxon>
        <taxon>Paraburkholderia</taxon>
    </lineage>
</organism>
<dbReference type="GO" id="GO:0003677">
    <property type="term" value="F:DNA binding"/>
    <property type="evidence" value="ECO:0007669"/>
    <property type="project" value="UniProtKB-KW"/>
</dbReference>
<dbReference type="PROSITE" id="PS50043">
    <property type="entry name" value="HTH_LUXR_2"/>
    <property type="match status" value="1"/>
</dbReference>
<dbReference type="Gene3D" id="1.10.10.10">
    <property type="entry name" value="Winged helix-like DNA-binding domain superfamily/Winged helix DNA-binding domain"/>
    <property type="match status" value="1"/>
</dbReference>
<dbReference type="Gene3D" id="3.40.50.2300">
    <property type="match status" value="1"/>
</dbReference>
<dbReference type="Pfam" id="PF00072">
    <property type="entry name" value="Response_reg"/>
    <property type="match status" value="1"/>
</dbReference>
<dbReference type="SMART" id="SM00448">
    <property type="entry name" value="REC"/>
    <property type="match status" value="1"/>
</dbReference>
<dbReference type="InterPro" id="IPR000792">
    <property type="entry name" value="Tscrpt_reg_LuxR_C"/>
</dbReference>
<dbReference type="PANTHER" id="PTHR44688:SF16">
    <property type="entry name" value="DNA-BINDING TRANSCRIPTIONAL ACTIVATOR DEVR_DOSR"/>
    <property type="match status" value="1"/>
</dbReference>
<evidence type="ECO:0000313" key="10">
    <source>
        <dbReference type="Proteomes" id="UP000572540"/>
    </source>
</evidence>
<dbReference type="CDD" id="cd17537">
    <property type="entry name" value="REC_FixJ"/>
    <property type="match status" value="1"/>
</dbReference>
<dbReference type="InterPro" id="IPR001789">
    <property type="entry name" value="Sig_transdc_resp-reg_receiver"/>
</dbReference>
<sequence length="214" mass="23802">MSSAKNEGQASVVYVIDDDESMRLALSTLLRSTGLRVETFASSQEFLAFPRHDGPSCLILDVRLRGESGLTFQQELANSSLRLPILFMTAHGDIEMSVKAMKAGAVDFFPKPFRDQDMLDAIDQALKRDSERLVGEQSTAALRTAYESLTPREKEVMAFVVKGLMNKQIASEMHLSEITVKIHRGQAMKKMSARSVPDLVRKAEALNTQPLRTK</sequence>
<dbReference type="CDD" id="cd06170">
    <property type="entry name" value="LuxR_C_like"/>
    <property type="match status" value="1"/>
</dbReference>
<feature type="domain" description="Response regulatory" evidence="8">
    <location>
        <begin position="12"/>
        <end position="126"/>
    </location>
</feature>
<keyword evidence="2" id="KW-0902">Two-component regulatory system</keyword>
<dbReference type="PRINTS" id="PR00038">
    <property type="entry name" value="HTHLUXR"/>
</dbReference>
<dbReference type="PANTHER" id="PTHR44688">
    <property type="entry name" value="DNA-BINDING TRANSCRIPTIONAL ACTIVATOR DEVR_DOSR"/>
    <property type="match status" value="1"/>
</dbReference>
<accession>A0A7Y9W4U2</accession>
<evidence type="ECO:0000256" key="2">
    <source>
        <dbReference type="ARBA" id="ARBA00023012"/>
    </source>
</evidence>